<dbReference type="Pfam" id="PF00076">
    <property type="entry name" value="RRM_1"/>
    <property type="match status" value="1"/>
</dbReference>
<dbReference type="AlphaFoldDB" id="A0AAV5FDB2"/>
<dbReference type="InterPro" id="IPR012677">
    <property type="entry name" value="Nucleotide-bd_a/b_plait_sf"/>
</dbReference>
<dbReference type="Gene3D" id="3.30.70.330">
    <property type="match status" value="1"/>
</dbReference>
<evidence type="ECO:0000259" key="3">
    <source>
        <dbReference type="PROSITE" id="PS50102"/>
    </source>
</evidence>
<evidence type="ECO:0000256" key="2">
    <source>
        <dbReference type="PROSITE-ProRule" id="PRU00176"/>
    </source>
</evidence>
<dbReference type="PANTHER" id="PTHR10352">
    <property type="entry name" value="EUKARYOTIC TRANSLATION INITIATION FACTOR 3 SUBUNIT G"/>
    <property type="match status" value="1"/>
</dbReference>
<evidence type="ECO:0000313" key="5">
    <source>
        <dbReference type="Proteomes" id="UP001054889"/>
    </source>
</evidence>
<dbReference type="InterPro" id="IPR000504">
    <property type="entry name" value="RRM_dom"/>
</dbReference>
<organism evidence="4 5">
    <name type="scientific">Eleusine coracana subsp. coracana</name>
    <dbReference type="NCBI Taxonomy" id="191504"/>
    <lineage>
        <taxon>Eukaryota</taxon>
        <taxon>Viridiplantae</taxon>
        <taxon>Streptophyta</taxon>
        <taxon>Embryophyta</taxon>
        <taxon>Tracheophyta</taxon>
        <taxon>Spermatophyta</taxon>
        <taxon>Magnoliopsida</taxon>
        <taxon>Liliopsida</taxon>
        <taxon>Poales</taxon>
        <taxon>Poaceae</taxon>
        <taxon>PACMAD clade</taxon>
        <taxon>Chloridoideae</taxon>
        <taxon>Cynodonteae</taxon>
        <taxon>Eleusininae</taxon>
        <taxon>Eleusine</taxon>
    </lineage>
</organism>
<evidence type="ECO:0000256" key="1">
    <source>
        <dbReference type="ARBA" id="ARBA00022884"/>
    </source>
</evidence>
<dbReference type="SMART" id="SM00360">
    <property type="entry name" value="RRM"/>
    <property type="match status" value="1"/>
</dbReference>
<proteinExistence type="predicted"/>
<name>A0AAV5FDB2_ELECO</name>
<comment type="caution">
    <text evidence="4">The sequence shown here is derived from an EMBL/GenBank/DDBJ whole genome shotgun (WGS) entry which is preliminary data.</text>
</comment>
<dbReference type="Proteomes" id="UP001054889">
    <property type="component" value="Unassembled WGS sequence"/>
</dbReference>
<dbReference type="InterPro" id="IPR035979">
    <property type="entry name" value="RBD_domain_sf"/>
</dbReference>
<accession>A0AAV5FDB2</accession>
<reference evidence="4" key="2">
    <citation type="submission" date="2021-12" db="EMBL/GenBank/DDBJ databases">
        <title>Resequencing data analysis of finger millet.</title>
        <authorList>
            <person name="Hatakeyama M."/>
            <person name="Aluri S."/>
            <person name="Balachadran M.T."/>
            <person name="Sivarajan S.R."/>
            <person name="Poveda L."/>
            <person name="Shimizu-Inatsugi R."/>
            <person name="Schlapbach R."/>
            <person name="Sreeman S.M."/>
            <person name="Shimizu K.K."/>
        </authorList>
    </citation>
    <scope>NUCLEOTIDE SEQUENCE</scope>
</reference>
<dbReference type="SUPFAM" id="SSF54928">
    <property type="entry name" value="RNA-binding domain, RBD"/>
    <property type="match status" value="1"/>
</dbReference>
<sequence length="143" mass="15897">MVACKICSTTGDHWTSECPILALQFKASARGRGIKGLYPPPVIREATNKNEDDVKRIMYDDRTVRVTNLPENTTEDGLTKLFAEFGYVTNVYIPVDGKTSGRGVGFVKFAHRREGEAAIMILNEGHTSENRKIQVGWAAPRVK</sequence>
<keyword evidence="1 2" id="KW-0694">RNA-binding</keyword>
<gene>
    <name evidence="4" type="primary">gb22264</name>
    <name evidence="4" type="ORF">PR202_gb22264</name>
</gene>
<dbReference type="EMBL" id="BQKI01000085">
    <property type="protein sequence ID" value="GJN33643.1"/>
    <property type="molecule type" value="Genomic_DNA"/>
</dbReference>
<protein>
    <recommendedName>
        <fullName evidence="3">RRM domain-containing protein</fullName>
    </recommendedName>
</protein>
<feature type="domain" description="RRM" evidence="3">
    <location>
        <begin position="62"/>
        <end position="140"/>
    </location>
</feature>
<evidence type="ECO:0000313" key="4">
    <source>
        <dbReference type="EMBL" id="GJN33643.1"/>
    </source>
</evidence>
<reference evidence="4" key="1">
    <citation type="journal article" date="2018" name="DNA Res.">
        <title>Multiple hybrid de novo genome assembly of finger millet, an orphan allotetraploid crop.</title>
        <authorList>
            <person name="Hatakeyama M."/>
            <person name="Aluri S."/>
            <person name="Balachadran M.T."/>
            <person name="Sivarajan S.R."/>
            <person name="Patrignani A."/>
            <person name="Gruter S."/>
            <person name="Poveda L."/>
            <person name="Shimizu-Inatsugi R."/>
            <person name="Baeten J."/>
            <person name="Francoijs K.J."/>
            <person name="Nataraja K.N."/>
            <person name="Reddy Y.A.N."/>
            <person name="Phadnis S."/>
            <person name="Ravikumar R.L."/>
            <person name="Schlapbach R."/>
            <person name="Sreeman S.M."/>
            <person name="Shimizu K.K."/>
        </authorList>
    </citation>
    <scope>NUCLEOTIDE SEQUENCE</scope>
</reference>
<dbReference type="GO" id="GO:0003723">
    <property type="term" value="F:RNA binding"/>
    <property type="evidence" value="ECO:0007669"/>
    <property type="project" value="UniProtKB-UniRule"/>
</dbReference>
<keyword evidence="5" id="KW-1185">Reference proteome</keyword>
<dbReference type="PROSITE" id="PS50102">
    <property type="entry name" value="RRM"/>
    <property type="match status" value="1"/>
</dbReference>